<evidence type="ECO:0000256" key="4">
    <source>
        <dbReference type="ARBA" id="ARBA00022729"/>
    </source>
</evidence>
<comment type="similarity">
    <text evidence="2">Belongs to the AVIT (prokineticin) family.</text>
</comment>
<protein>
    <submittedName>
        <fullName evidence="7">Prokineticin 2</fullName>
    </submittedName>
</protein>
<proteinExistence type="inferred from homology"/>
<keyword evidence="5" id="KW-1015">Disulfide bond</keyword>
<dbReference type="SUPFAM" id="SSF57190">
    <property type="entry name" value="Colipase-like"/>
    <property type="match status" value="2"/>
</dbReference>
<dbReference type="STRING" id="1676925.ENSPKIP00000004494"/>
<dbReference type="Proteomes" id="UP000261540">
    <property type="component" value="Unplaced"/>
</dbReference>
<keyword evidence="4" id="KW-0732">Signal</keyword>
<dbReference type="Pfam" id="PF06607">
    <property type="entry name" value="Prokineticin"/>
    <property type="match status" value="1"/>
</dbReference>
<evidence type="ECO:0000256" key="2">
    <source>
        <dbReference type="ARBA" id="ARBA00006999"/>
    </source>
</evidence>
<reference evidence="7" key="1">
    <citation type="submission" date="2025-08" db="UniProtKB">
        <authorList>
            <consortium name="Ensembl"/>
        </authorList>
    </citation>
    <scope>IDENTIFICATION</scope>
</reference>
<comment type="subcellular location">
    <subcellularLocation>
        <location evidence="1">Secreted</location>
    </subcellularLocation>
</comment>
<dbReference type="GeneTree" id="ENSGT00940000167138"/>
<evidence type="ECO:0000256" key="3">
    <source>
        <dbReference type="ARBA" id="ARBA00022525"/>
    </source>
</evidence>
<dbReference type="PANTHER" id="PTHR18821">
    <property type="entry name" value="PROKINETICIN"/>
    <property type="match status" value="1"/>
</dbReference>
<dbReference type="Gene3D" id="2.10.80.10">
    <property type="entry name" value="Lipase, subunit A"/>
    <property type="match status" value="1"/>
</dbReference>
<name>A0A3B3QFE8_9TELE</name>
<evidence type="ECO:0000256" key="5">
    <source>
        <dbReference type="ARBA" id="ARBA00023157"/>
    </source>
</evidence>
<evidence type="ECO:0000313" key="7">
    <source>
        <dbReference type="Ensembl" id="ENSPKIP00000004494.1"/>
    </source>
</evidence>
<evidence type="ECO:0000313" key="8">
    <source>
        <dbReference type="Proteomes" id="UP000261540"/>
    </source>
</evidence>
<sequence length="257" mass="27703">METRPVNQPREVQGVRVRGKAHGAAWGNHLNASPIVTHSDVRARRSARIPHARLIPSTILLNFIANTFAQSDSAHVHSCMFFCSCCSEALCESTLLPVPAHILQGRTPCALLLASGHFSGSSVDPGACARRWESATPAALGPSEAAPRGSSFITMTSTFSLLLISCGSSAVITGACERDSQCGGAMCCAVSLWIRNLRMCTPMGQEGEDCHPLSHKVPFFGKRLHHTCPCLPNLACVMTDDSKSKCLPLYKVQDYYF</sequence>
<feature type="domain" description="Prokineticin" evidence="6">
    <location>
        <begin position="158"/>
        <end position="247"/>
    </location>
</feature>
<dbReference type="PANTHER" id="PTHR18821:SF8">
    <property type="entry name" value="PROKINETICIN-2"/>
    <property type="match status" value="1"/>
</dbReference>
<dbReference type="GO" id="GO:0001935">
    <property type="term" value="P:endothelial cell proliferation"/>
    <property type="evidence" value="ECO:0007669"/>
    <property type="project" value="TreeGrafter"/>
</dbReference>
<organism evidence="7 8">
    <name type="scientific">Paramormyrops kingsleyae</name>
    <dbReference type="NCBI Taxonomy" id="1676925"/>
    <lineage>
        <taxon>Eukaryota</taxon>
        <taxon>Metazoa</taxon>
        <taxon>Chordata</taxon>
        <taxon>Craniata</taxon>
        <taxon>Vertebrata</taxon>
        <taxon>Euteleostomi</taxon>
        <taxon>Actinopterygii</taxon>
        <taxon>Neopterygii</taxon>
        <taxon>Teleostei</taxon>
        <taxon>Osteoglossocephala</taxon>
        <taxon>Osteoglossomorpha</taxon>
        <taxon>Osteoglossiformes</taxon>
        <taxon>Mormyridae</taxon>
        <taxon>Paramormyrops</taxon>
    </lineage>
</organism>
<dbReference type="Ensembl" id="ENSPKIT00000028476.1">
    <property type="protein sequence ID" value="ENSPKIP00000004494.1"/>
    <property type="gene ID" value="ENSPKIG00000021574.1"/>
</dbReference>
<dbReference type="AlphaFoldDB" id="A0A3B3QFE8"/>
<dbReference type="GO" id="GO:0005576">
    <property type="term" value="C:extracellular region"/>
    <property type="evidence" value="ECO:0007669"/>
    <property type="project" value="UniProtKB-SubCell"/>
</dbReference>
<reference evidence="7" key="2">
    <citation type="submission" date="2025-09" db="UniProtKB">
        <authorList>
            <consortium name="Ensembl"/>
        </authorList>
    </citation>
    <scope>IDENTIFICATION</scope>
</reference>
<dbReference type="InterPro" id="IPR023569">
    <property type="entry name" value="Prokineticin_domain"/>
</dbReference>
<evidence type="ECO:0000256" key="1">
    <source>
        <dbReference type="ARBA" id="ARBA00004613"/>
    </source>
</evidence>
<accession>A0A3B3QFE8</accession>
<dbReference type="InterPro" id="IPR009523">
    <property type="entry name" value="Prokineticin"/>
</dbReference>
<evidence type="ECO:0000259" key="6">
    <source>
        <dbReference type="Pfam" id="PF06607"/>
    </source>
</evidence>
<keyword evidence="3" id="KW-0964">Secreted</keyword>
<keyword evidence="8" id="KW-1185">Reference proteome</keyword>